<dbReference type="Gene3D" id="3.40.50.1980">
    <property type="entry name" value="Nitrogenase molybdenum iron protein domain"/>
    <property type="match status" value="2"/>
</dbReference>
<gene>
    <name evidence="2" type="ORF">ABH15_00790</name>
</gene>
<proteinExistence type="predicted"/>
<organism evidence="2 3">
    <name type="scientific">Methanoculleus taiwanensis</name>
    <dbReference type="NCBI Taxonomy" id="1550565"/>
    <lineage>
        <taxon>Archaea</taxon>
        <taxon>Methanobacteriati</taxon>
        <taxon>Methanobacteriota</taxon>
        <taxon>Stenosarchaea group</taxon>
        <taxon>Methanomicrobia</taxon>
        <taxon>Methanomicrobiales</taxon>
        <taxon>Methanomicrobiaceae</taxon>
        <taxon>Methanoculleus</taxon>
    </lineage>
</organism>
<dbReference type="PROSITE" id="PS51257">
    <property type="entry name" value="PROKAR_LIPOPROTEIN"/>
    <property type="match status" value="1"/>
</dbReference>
<dbReference type="PANTHER" id="PTHR30535">
    <property type="entry name" value="VITAMIN B12-BINDING PROTEIN"/>
    <property type="match status" value="1"/>
</dbReference>
<dbReference type="AlphaFoldDB" id="A0A498H2N9"/>
<sequence length="383" mass="40784">MKNYIGITLIGLLLIGMVAVAGCTGEAVTSQEAGSASGTEIAVTDGFGRTVTIPSPAKSVVCSGSGCLRYLVYLQGQDLAVGVDSIEKEDRAMDARAYVHANPQFKDLPLIGEFRGKDDPEKIIGIGPQIVFKTGSTGTAYATSADDAEKLQAKTGIPVVAFPYGSLRNDAEKAEFYSGLRVMGEAIGKQDRAEEIIAYIEATMTDLENRTSNIPESEQKTVYVGGVSSAGAHGIISTEPAYPPFSWVNAKNVAAGMGVAHADVAKEALVDWDPDYIFVDIGTIQMESDGAIGELKNDPALQGLSAVKGDNVYGVLPYNYYSINYGSVLADAYFVGKVLYPDRFADIDPAEKADEIYTFFVGEPVFDGINRQYGGLAFTQIPL</sequence>
<evidence type="ECO:0000313" key="3">
    <source>
        <dbReference type="Proteomes" id="UP000290932"/>
    </source>
</evidence>
<reference evidence="2 3" key="1">
    <citation type="journal article" date="2015" name="Int. J. Syst. Evol. Microbiol.">
        <title>Methanoculleus taiwanensis sp. nov., a methanogen isolated from deep marine sediment at the deformation front area near Taiwan.</title>
        <authorList>
            <person name="Weng C.Y."/>
            <person name="Chen S.C."/>
            <person name="Lai M.C."/>
            <person name="Wu S.Y."/>
            <person name="Lin S."/>
            <person name="Yang T.F."/>
            <person name="Chen P.C."/>
        </authorList>
    </citation>
    <scope>NUCLEOTIDE SEQUENCE [LARGE SCALE GENOMIC DNA]</scope>
    <source>
        <strain evidence="2 3">CYW4</strain>
    </source>
</reference>
<dbReference type="PANTHER" id="PTHR30535:SF34">
    <property type="entry name" value="MOLYBDATE-BINDING PROTEIN MOLA"/>
    <property type="match status" value="1"/>
</dbReference>
<evidence type="ECO:0000313" key="2">
    <source>
        <dbReference type="EMBL" id="RXE56747.1"/>
    </source>
</evidence>
<evidence type="ECO:0000259" key="1">
    <source>
        <dbReference type="PROSITE" id="PS50983"/>
    </source>
</evidence>
<protein>
    <submittedName>
        <fullName evidence="2">Iron transporter</fullName>
    </submittedName>
</protein>
<dbReference type="InterPro" id="IPR002491">
    <property type="entry name" value="ABC_transptr_periplasmic_BD"/>
</dbReference>
<keyword evidence="3" id="KW-1185">Reference proteome</keyword>
<dbReference type="OrthoDB" id="24039at2157"/>
<dbReference type="RefSeq" id="WP_128692471.1">
    <property type="nucleotide sequence ID" value="NZ_LHQS01000001.1"/>
</dbReference>
<comment type="caution">
    <text evidence="2">The sequence shown here is derived from an EMBL/GenBank/DDBJ whole genome shotgun (WGS) entry which is preliminary data.</text>
</comment>
<dbReference type="EMBL" id="LHQS01000001">
    <property type="protein sequence ID" value="RXE56747.1"/>
    <property type="molecule type" value="Genomic_DNA"/>
</dbReference>
<dbReference type="CDD" id="cd01147">
    <property type="entry name" value="HemV-2"/>
    <property type="match status" value="1"/>
</dbReference>
<dbReference type="Pfam" id="PF01497">
    <property type="entry name" value="Peripla_BP_2"/>
    <property type="match status" value="1"/>
</dbReference>
<feature type="domain" description="Fe/B12 periplasmic-binding" evidence="1">
    <location>
        <begin position="59"/>
        <end position="343"/>
    </location>
</feature>
<name>A0A498H2N9_9EURY</name>
<dbReference type="PROSITE" id="PS50983">
    <property type="entry name" value="FE_B12_PBP"/>
    <property type="match status" value="1"/>
</dbReference>
<dbReference type="SUPFAM" id="SSF53807">
    <property type="entry name" value="Helical backbone' metal receptor"/>
    <property type="match status" value="1"/>
</dbReference>
<dbReference type="InterPro" id="IPR050902">
    <property type="entry name" value="ABC_Transporter_SBP"/>
</dbReference>
<dbReference type="Proteomes" id="UP000290932">
    <property type="component" value="Unassembled WGS sequence"/>
</dbReference>
<accession>A0A498H2N9</accession>